<reference evidence="6 7" key="2">
    <citation type="submission" date="2024-01" db="EMBL/GenBank/DDBJ databases">
        <authorList>
            <person name="Xie X."/>
        </authorList>
    </citation>
    <scope>NUCLEOTIDE SEQUENCE [LARGE SCALE GENOMIC DNA]</scope>
    <source>
        <strain evidence="6">SCUT-1</strain>
    </source>
</reference>
<dbReference type="Proteomes" id="UP001308005">
    <property type="component" value="Unassembled WGS sequence"/>
</dbReference>
<keyword evidence="7" id="KW-1185">Reference proteome</keyword>
<dbReference type="InterPro" id="IPR049445">
    <property type="entry name" value="TetR_SbtR-like_C"/>
</dbReference>
<organism evidence="6 7">
    <name type="scientific">Candidatus Thiothrix phosphatis</name>
    <dbReference type="NCBI Taxonomy" id="3112415"/>
    <lineage>
        <taxon>Bacteria</taxon>
        <taxon>Pseudomonadati</taxon>
        <taxon>Pseudomonadota</taxon>
        <taxon>Gammaproteobacteria</taxon>
        <taxon>Thiotrichales</taxon>
        <taxon>Thiotrichaceae</taxon>
        <taxon>Thiothrix</taxon>
    </lineage>
</organism>
<evidence type="ECO:0000256" key="3">
    <source>
        <dbReference type="ARBA" id="ARBA00023163"/>
    </source>
</evidence>
<evidence type="ECO:0000259" key="5">
    <source>
        <dbReference type="PROSITE" id="PS50977"/>
    </source>
</evidence>
<dbReference type="InterPro" id="IPR009057">
    <property type="entry name" value="Homeodomain-like_sf"/>
</dbReference>
<evidence type="ECO:0000313" key="6">
    <source>
        <dbReference type="EMBL" id="MEB4592461.1"/>
    </source>
</evidence>
<accession>A0ABU6D0U1</accession>
<dbReference type="PANTHER" id="PTHR30055">
    <property type="entry name" value="HTH-TYPE TRANSCRIPTIONAL REGULATOR RUTR"/>
    <property type="match status" value="1"/>
</dbReference>
<evidence type="ECO:0000256" key="4">
    <source>
        <dbReference type="PROSITE-ProRule" id="PRU00335"/>
    </source>
</evidence>
<dbReference type="PROSITE" id="PS50977">
    <property type="entry name" value="HTH_TETR_2"/>
    <property type="match status" value="1"/>
</dbReference>
<dbReference type="Pfam" id="PF21597">
    <property type="entry name" value="TetR_C_43"/>
    <property type="match status" value="1"/>
</dbReference>
<dbReference type="InterPro" id="IPR001647">
    <property type="entry name" value="HTH_TetR"/>
</dbReference>
<evidence type="ECO:0000313" key="7">
    <source>
        <dbReference type="Proteomes" id="UP001308005"/>
    </source>
</evidence>
<dbReference type="PANTHER" id="PTHR30055:SF234">
    <property type="entry name" value="HTH-TYPE TRANSCRIPTIONAL REGULATOR BETI"/>
    <property type="match status" value="1"/>
</dbReference>
<sequence>MHDPSSRHHRKPRADARRNRQRLLETAQECFAKTGTATTLDEIARSAGVGIGTLYRHFPTRDALVEAVYRNAIEQLAEAADNLGKTHEPVEAMRQWLLLFVDHLATKKIMADALASLVCGVSELYAVSGVTLRSTIETLAARAVASNGIELKLEPFDLLRAIAGVANLTPGPEWEAGARAMVDILMAGMRRNQGAVP</sequence>
<proteinExistence type="predicted"/>
<gene>
    <name evidence="6" type="ORF">VSS37_15865</name>
</gene>
<dbReference type="EMBL" id="JAYMYJ010000134">
    <property type="protein sequence ID" value="MEB4592461.1"/>
    <property type="molecule type" value="Genomic_DNA"/>
</dbReference>
<evidence type="ECO:0000256" key="1">
    <source>
        <dbReference type="ARBA" id="ARBA00023015"/>
    </source>
</evidence>
<dbReference type="PRINTS" id="PR00455">
    <property type="entry name" value="HTHTETR"/>
</dbReference>
<dbReference type="Gene3D" id="1.10.357.10">
    <property type="entry name" value="Tetracycline Repressor, domain 2"/>
    <property type="match status" value="1"/>
</dbReference>
<feature type="domain" description="HTH tetR-type" evidence="5">
    <location>
        <begin position="17"/>
        <end position="76"/>
    </location>
</feature>
<keyword evidence="2 4" id="KW-0238">DNA-binding</keyword>
<dbReference type="RefSeq" id="WP_324696755.1">
    <property type="nucleotide sequence ID" value="NZ_JAYMYJ010000134.1"/>
</dbReference>
<protein>
    <submittedName>
        <fullName evidence="6">TetR/AcrR family transcriptional regulator</fullName>
    </submittedName>
</protein>
<feature type="DNA-binding region" description="H-T-H motif" evidence="4">
    <location>
        <begin position="39"/>
        <end position="58"/>
    </location>
</feature>
<keyword evidence="3" id="KW-0804">Transcription</keyword>
<dbReference type="SUPFAM" id="SSF46689">
    <property type="entry name" value="Homeodomain-like"/>
    <property type="match status" value="1"/>
</dbReference>
<name>A0ABU6D0U1_9GAMM</name>
<keyword evidence="1" id="KW-0805">Transcription regulation</keyword>
<comment type="caution">
    <text evidence="6">The sequence shown here is derived from an EMBL/GenBank/DDBJ whole genome shotgun (WGS) entry which is preliminary data.</text>
</comment>
<dbReference type="Pfam" id="PF00440">
    <property type="entry name" value="TetR_N"/>
    <property type="match status" value="1"/>
</dbReference>
<reference evidence="7" key="1">
    <citation type="submission" date="2023-07" db="EMBL/GenBank/DDBJ databases">
        <title>The carbon used by Thiothrix.</title>
        <authorList>
            <person name="Chen L."/>
        </authorList>
    </citation>
    <scope>NUCLEOTIDE SEQUENCE [LARGE SCALE GENOMIC DNA]</scope>
</reference>
<evidence type="ECO:0000256" key="2">
    <source>
        <dbReference type="ARBA" id="ARBA00023125"/>
    </source>
</evidence>
<dbReference type="InterPro" id="IPR050109">
    <property type="entry name" value="HTH-type_TetR-like_transc_reg"/>
</dbReference>